<accession>A0A401S722</accession>
<dbReference type="AlphaFoldDB" id="A0A401S722"/>
<protein>
    <submittedName>
        <fullName evidence="1">Uncharacterized protein</fullName>
    </submittedName>
</protein>
<comment type="caution">
    <text evidence="1">The sequence shown here is derived from an EMBL/GenBank/DDBJ whole genome shotgun (WGS) entry which is preliminary data.</text>
</comment>
<proteinExistence type="predicted"/>
<evidence type="ECO:0000313" key="2">
    <source>
        <dbReference type="Proteomes" id="UP000287033"/>
    </source>
</evidence>
<sequence length="123" mass="14179">MQSHQSKSSARPLTAWPQALPNTFIEIRKYAKVNKCASKNLDILISSLERLKFDLQQTDYEIYYYRILCSLTSHQAYHSIIETGSELLSLAGLKRGDEGSEDETELESQDTNFMVQRFKLKDI</sequence>
<evidence type="ECO:0000313" key="1">
    <source>
        <dbReference type="EMBL" id="GCC26184.1"/>
    </source>
</evidence>
<dbReference type="Proteomes" id="UP000287033">
    <property type="component" value="Unassembled WGS sequence"/>
</dbReference>
<reference evidence="1 2" key="1">
    <citation type="journal article" date="2018" name="Nat. Ecol. Evol.">
        <title>Shark genomes provide insights into elasmobranch evolution and the origin of vertebrates.</title>
        <authorList>
            <person name="Hara Y"/>
            <person name="Yamaguchi K"/>
            <person name="Onimaru K"/>
            <person name="Kadota M"/>
            <person name="Koyanagi M"/>
            <person name="Keeley SD"/>
            <person name="Tatsumi K"/>
            <person name="Tanaka K"/>
            <person name="Motone F"/>
            <person name="Kageyama Y"/>
            <person name="Nozu R"/>
            <person name="Adachi N"/>
            <person name="Nishimura O"/>
            <person name="Nakagawa R"/>
            <person name="Tanegashima C"/>
            <person name="Kiyatake I"/>
            <person name="Matsumoto R"/>
            <person name="Murakumo K"/>
            <person name="Nishida K"/>
            <person name="Terakita A"/>
            <person name="Kuratani S"/>
            <person name="Sato K"/>
            <person name="Hyodo S Kuraku.S."/>
        </authorList>
    </citation>
    <scope>NUCLEOTIDE SEQUENCE [LARGE SCALE GENOMIC DNA]</scope>
</reference>
<dbReference type="EMBL" id="BEZZ01000113">
    <property type="protein sequence ID" value="GCC26184.1"/>
    <property type="molecule type" value="Genomic_DNA"/>
</dbReference>
<keyword evidence="2" id="KW-1185">Reference proteome</keyword>
<organism evidence="1 2">
    <name type="scientific">Chiloscyllium punctatum</name>
    <name type="common">Brownbanded bambooshark</name>
    <name type="synonym">Hemiscyllium punctatum</name>
    <dbReference type="NCBI Taxonomy" id="137246"/>
    <lineage>
        <taxon>Eukaryota</taxon>
        <taxon>Metazoa</taxon>
        <taxon>Chordata</taxon>
        <taxon>Craniata</taxon>
        <taxon>Vertebrata</taxon>
        <taxon>Chondrichthyes</taxon>
        <taxon>Elasmobranchii</taxon>
        <taxon>Galeomorphii</taxon>
        <taxon>Galeoidea</taxon>
        <taxon>Orectolobiformes</taxon>
        <taxon>Hemiscylliidae</taxon>
        <taxon>Chiloscyllium</taxon>
    </lineage>
</organism>
<name>A0A401S722_CHIPU</name>
<gene>
    <name evidence="1" type="ORF">chiPu_0004599</name>
</gene>